<dbReference type="InterPro" id="IPR003616">
    <property type="entry name" value="Post-SET_dom"/>
</dbReference>
<evidence type="ECO:0000256" key="2">
    <source>
        <dbReference type="ARBA" id="ARBA00022454"/>
    </source>
</evidence>
<sequence>MQYHKSQLPAQFKKFWYKKRSKVHGTGLFASKHIPKGTTIIEYTGEKVKKKIGYKRADKHLPKVWIFELSHHYLIDGKFPRNHARLINHSCEPNCDIKIKKDHIWIYAKKDINKNKELNYNYGYDYDRDDILDHPCRCGSPKCVGYIVEQDQWPKLKKYLTKAKKEYTV</sequence>
<dbReference type="GO" id="GO:0032259">
    <property type="term" value="P:methylation"/>
    <property type="evidence" value="ECO:0007669"/>
    <property type="project" value="UniProtKB-KW"/>
</dbReference>
<comment type="subcellular location">
    <subcellularLocation>
        <location evidence="1">Chromosome</location>
    </subcellularLocation>
</comment>
<dbReference type="PANTHER" id="PTHR22884">
    <property type="entry name" value="SET DOMAIN PROTEINS"/>
    <property type="match status" value="1"/>
</dbReference>
<evidence type="ECO:0000259" key="7">
    <source>
        <dbReference type="PROSITE" id="PS50868"/>
    </source>
</evidence>
<dbReference type="SUPFAM" id="SSF82199">
    <property type="entry name" value="SET domain"/>
    <property type="match status" value="1"/>
</dbReference>
<keyword evidence="4" id="KW-0808">Transferase</keyword>
<dbReference type="PROSITE" id="PS50868">
    <property type="entry name" value="POST_SET"/>
    <property type="match status" value="1"/>
</dbReference>
<organism evidence="8">
    <name type="scientific">marine metagenome</name>
    <dbReference type="NCBI Taxonomy" id="408172"/>
    <lineage>
        <taxon>unclassified sequences</taxon>
        <taxon>metagenomes</taxon>
        <taxon>ecological metagenomes</taxon>
    </lineage>
</organism>
<dbReference type="AlphaFoldDB" id="A0A382QFH1"/>
<gene>
    <name evidence="8" type="ORF">METZ01_LOCUS337148</name>
</gene>
<dbReference type="InterPro" id="IPR046341">
    <property type="entry name" value="SET_dom_sf"/>
</dbReference>
<dbReference type="EMBL" id="UINC01114169">
    <property type="protein sequence ID" value="SVC84294.1"/>
    <property type="molecule type" value="Genomic_DNA"/>
</dbReference>
<keyword evidence="5" id="KW-0949">S-adenosyl-L-methionine</keyword>
<dbReference type="GO" id="GO:0008168">
    <property type="term" value="F:methyltransferase activity"/>
    <property type="evidence" value="ECO:0007669"/>
    <property type="project" value="UniProtKB-KW"/>
</dbReference>
<dbReference type="GO" id="GO:0005694">
    <property type="term" value="C:chromosome"/>
    <property type="evidence" value="ECO:0007669"/>
    <property type="project" value="UniProtKB-SubCell"/>
</dbReference>
<evidence type="ECO:0000313" key="8">
    <source>
        <dbReference type="EMBL" id="SVC84294.1"/>
    </source>
</evidence>
<dbReference type="InterPro" id="IPR001214">
    <property type="entry name" value="SET_dom"/>
</dbReference>
<evidence type="ECO:0000256" key="1">
    <source>
        <dbReference type="ARBA" id="ARBA00004286"/>
    </source>
</evidence>
<dbReference type="Pfam" id="PF00856">
    <property type="entry name" value="SET"/>
    <property type="match status" value="1"/>
</dbReference>
<feature type="domain" description="SET" evidence="6">
    <location>
        <begin position="14"/>
        <end position="123"/>
    </location>
</feature>
<evidence type="ECO:0000256" key="5">
    <source>
        <dbReference type="ARBA" id="ARBA00022691"/>
    </source>
</evidence>
<feature type="domain" description="Post-SET" evidence="7">
    <location>
        <begin position="132"/>
        <end position="148"/>
    </location>
</feature>
<protein>
    <recommendedName>
        <fullName evidence="9">SET domain-containing protein</fullName>
    </recommendedName>
</protein>
<accession>A0A382QFH1</accession>
<name>A0A382QFH1_9ZZZZ</name>
<dbReference type="SMART" id="SM00317">
    <property type="entry name" value="SET"/>
    <property type="match status" value="1"/>
</dbReference>
<dbReference type="PROSITE" id="PS50280">
    <property type="entry name" value="SET"/>
    <property type="match status" value="1"/>
</dbReference>
<evidence type="ECO:0008006" key="9">
    <source>
        <dbReference type="Google" id="ProtNLM"/>
    </source>
</evidence>
<evidence type="ECO:0000259" key="6">
    <source>
        <dbReference type="PROSITE" id="PS50280"/>
    </source>
</evidence>
<dbReference type="Gene3D" id="2.170.270.10">
    <property type="entry name" value="SET domain"/>
    <property type="match status" value="1"/>
</dbReference>
<evidence type="ECO:0000256" key="3">
    <source>
        <dbReference type="ARBA" id="ARBA00022603"/>
    </source>
</evidence>
<proteinExistence type="predicted"/>
<keyword evidence="3" id="KW-0489">Methyltransferase</keyword>
<reference evidence="8" key="1">
    <citation type="submission" date="2018-05" db="EMBL/GenBank/DDBJ databases">
        <authorList>
            <person name="Lanie J.A."/>
            <person name="Ng W.-L."/>
            <person name="Kazmierczak K.M."/>
            <person name="Andrzejewski T.M."/>
            <person name="Davidsen T.M."/>
            <person name="Wayne K.J."/>
            <person name="Tettelin H."/>
            <person name="Glass J.I."/>
            <person name="Rusch D."/>
            <person name="Podicherti R."/>
            <person name="Tsui H.-C.T."/>
            <person name="Winkler M.E."/>
        </authorList>
    </citation>
    <scope>NUCLEOTIDE SEQUENCE</scope>
</reference>
<evidence type="ECO:0000256" key="4">
    <source>
        <dbReference type="ARBA" id="ARBA00022679"/>
    </source>
</evidence>
<dbReference type="InterPro" id="IPR050777">
    <property type="entry name" value="SET2_Histone-Lys_MeTrsfase"/>
</dbReference>
<keyword evidence="2" id="KW-0158">Chromosome</keyword>